<dbReference type="InterPro" id="IPR050287">
    <property type="entry name" value="MTA/SAH_deaminase"/>
</dbReference>
<evidence type="ECO:0000256" key="2">
    <source>
        <dbReference type="SAM" id="MobiDB-lite"/>
    </source>
</evidence>
<dbReference type="Pfam" id="PF01979">
    <property type="entry name" value="Amidohydro_1"/>
    <property type="match status" value="1"/>
</dbReference>
<proteinExistence type="predicted"/>
<feature type="domain" description="Amidohydrolase-related" evidence="3">
    <location>
        <begin position="142"/>
        <end position="493"/>
    </location>
</feature>
<evidence type="ECO:0000259" key="3">
    <source>
        <dbReference type="Pfam" id="PF01979"/>
    </source>
</evidence>
<dbReference type="PANTHER" id="PTHR43794">
    <property type="entry name" value="AMINOHYDROLASE SSNA-RELATED"/>
    <property type="match status" value="1"/>
</dbReference>
<dbReference type="Proteomes" id="UP000326831">
    <property type="component" value="Chromosome"/>
</dbReference>
<dbReference type="SUPFAM" id="SSF51338">
    <property type="entry name" value="Composite domain of metallo-dependent hydrolases"/>
    <property type="match status" value="1"/>
</dbReference>
<dbReference type="Gene3D" id="2.30.40.10">
    <property type="entry name" value="Urease, subunit C, domain 1"/>
    <property type="match status" value="1"/>
</dbReference>
<feature type="compositionally biased region" description="Low complexity" evidence="2">
    <location>
        <begin position="63"/>
        <end position="83"/>
    </location>
</feature>
<dbReference type="InterPro" id="IPR006680">
    <property type="entry name" value="Amidohydro-rel"/>
</dbReference>
<accession>A0A5P2UE26</accession>
<protein>
    <submittedName>
        <fullName evidence="4">Amidohydrolase</fullName>
    </submittedName>
</protein>
<dbReference type="PANTHER" id="PTHR43794:SF11">
    <property type="entry name" value="AMIDOHYDROLASE-RELATED DOMAIN-CONTAINING PROTEIN"/>
    <property type="match status" value="1"/>
</dbReference>
<keyword evidence="5" id="KW-1185">Reference proteome</keyword>
<evidence type="ECO:0000313" key="4">
    <source>
        <dbReference type="EMBL" id="QEU77180.1"/>
    </source>
</evidence>
<dbReference type="Gene3D" id="3.20.20.140">
    <property type="entry name" value="Metal-dependent hydrolases"/>
    <property type="match status" value="1"/>
</dbReference>
<feature type="compositionally biased region" description="Polar residues" evidence="2">
    <location>
        <begin position="26"/>
        <end position="36"/>
    </location>
</feature>
<dbReference type="InterPro" id="IPR006311">
    <property type="entry name" value="TAT_signal"/>
</dbReference>
<organism evidence="4 5">
    <name type="scientific">Streptomyces subrutilus</name>
    <dbReference type="NCBI Taxonomy" id="36818"/>
    <lineage>
        <taxon>Bacteria</taxon>
        <taxon>Bacillati</taxon>
        <taxon>Actinomycetota</taxon>
        <taxon>Actinomycetes</taxon>
        <taxon>Kitasatosporales</taxon>
        <taxon>Streptomycetaceae</taxon>
        <taxon>Streptomyces</taxon>
    </lineage>
</organism>
<feature type="region of interest" description="Disordered" evidence="2">
    <location>
        <begin position="1"/>
        <end position="41"/>
    </location>
</feature>
<gene>
    <name evidence="4" type="ORF">CP968_01690</name>
</gene>
<sequence>MNRGPRFRMSHRSRTPEVLVRRESMTRSAATTESSPGASRRSVMVSAAAVGAAAVGVAAVASPASATSGSTPTAAEPTTGPRAFPADRPVLFRRATVITMDPRRGVLTDTDVLVRGTTIESVGKRLPAPPHATVIDAAGALLLPGFVDTHRHLSETALRGVGADWTLGNYFQWMVQKWGPLMRPEDIYAANYMGVVDAVNDGVTTVTDWSYAMLTPEHADAAVDALVAVPGRARFAYGNGFSPDLGWVLDGRIDRMLKKRFSGRPDQLVTMQLALDVNGSMGHAREALKFARDRDLPVTTHAGVFQFAEDAQIKFLAETGSLSPSYTLVHGGALTDDAYRIIADSGAQLSISAESELNAGQGYPPTAKAREFGIPVSLSLDTVAWWSGDMFSMMRATLNADRGLAHLRAHEAGRTVASNQLRAQDVLEYATMGGARALGLDRLIGSITPGKHADLVMLRTDTPAMTPTINPVGQVVFQAGRGDVDTVMVDGRVLKHRGTLIGADLGRARRLIEDSLEYLRSKIPNNEWEQAVNPPQDAATRS</sequence>
<dbReference type="KEGG" id="ssub:CP968_01690"/>
<dbReference type="PROSITE" id="PS51318">
    <property type="entry name" value="TAT"/>
    <property type="match status" value="1"/>
</dbReference>
<name>A0A5P2UE26_9ACTN</name>
<dbReference type="InterPro" id="IPR011059">
    <property type="entry name" value="Metal-dep_hydrolase_composite"/>
</dbReference>
<dbReference type="EMBL" id="CP023701">
    <property type="protein sequence ID" value="QEU77180.1"/>
    <property type="molecule type" value="Genomic_DNA"/>
</dbReference>
<dbReference type="AlphaFoldDB" id="A0A5P2UE26"/>
<dbReference type="OrthoDB" id="3189065at2"/>
<feature type="compositionally biased region" description="Basic residues" evidence="2">
    <location>
        <begin position="1"/>
        <end position="13"/>
    </location>
</feature>
<keyword evidence="1 4" id="KW-0378">Hydrolase</keyword>
<dbReference type="SUPFAM" id="SSF51556">
    <property type="entry name" value="Metallo-dependent hydrolases"/>
    <property type="match status" value="1"/>
</dbReference>
<dbReference type="InterPro" id="IPR032466">
    <property type="entry name" value="Metal_Hydrolase"/>
</dbReference>
<dbReference type="NCBIfam" id="NF006056">
    <property type="entry name" value="PRK08204.1"/>
    <property type="match status" value="1"/>
</dbReference>
<reference evidence="4 5" key="1">
    <citation type="submission" date="2017-09" db="EMBL/GenBank/DDBJ databases">
        <authorList>
            <person name="Lee N."/>
            <person name="Cho B.-K."/>
        </authorList>
    </citation>
    <scope>NUCLEOTIDE SEQUENCE [LARGE SCALE GENOMIC DNA]</scope>
    <source>
        <strain evidence="4 5">ATCC 27467</strain>
    </source>
</reference>
<dbReference type="GO" id="GO:0016810">
    <property type="term" value="F:hydrolase activity, acting on carbon-nitrogen (but not peptide) bonds"/>
    <property type="evidence" value="ECO:0007669"/>
    <property type="project" value="InterPro"/>
</dbReference>
<evidence type="ECO:0000313" key="5">
    <source>
        <dbReference type="Proteomes" id="UP000326831"/>
    </source>
</evidence>
<evidence type="ECO:0000256" key="1">
    <source>
        <dbReference type="ARBA" id="ARBA00022801"/>
    </source>
</evidence>
<feature type="region of interest" description="Disordered" evidence="2">
    <location>
        <begin position="63"/>
        <end position="85"/>
    </location>
</feature>